<name>A0A812UI71_9DINO</name>
<dbReference type="Gene3D" id="3.30.710.10">
    <property type="entry name" value="Potassium Channel Kv1.1, Chain A"/>
    <property type="match status" value="1"/>
</dbReference>
<accession>A0A812UI71</accession>
<dbReference type="OrthoDB" id="45365at2759"/>
<evidence type="ECO:0000313" key="2">
    <source>
        <dbReference type="EMBL" id="CAE7568658.1"/>
    </source>
</evidence>
<dbReference type="Pfam" id="PF00651">
    <property type="entry name" value="BTB"/>
    <property type="match status" value="1"/>
</dbReference>
<comment type="caution">
    <text evidence="2">The sequence shown here is derived from an EMBL/GenBank/DDBJ whole genome shotgun (WGS) entry which is preliminary data.</text>
</comment>
<dbReference type="CDD" id="cd18186">
    <property type="entry name" value="BTB_POZ_ZBTB_KLHL-like"/>
    <property type="match status" value="1"/>
</dbReference>
<dbReference type="EMBL" id="CAJNDS010002704">
    <property type="protein sequence ID" value="CAE7568658.1"/>
    <property type="molecule type" value="Genomic_DNA"/>
</dbReference>
<dbReference type="AlphaFoldDB" id="A0A812UI71"/>
<feature type="domain" description="BTB" evidence="1">
    <location>
        <begin position="31"/>
        <end position="98"/>
    </location>
</feature>
<dbReference type="Proteomes" id="UP000604046">
    <property type="component" value="Unassembled WGS sequence"/>
</dbReference>
<proteinExistence type="predicted"/>
<organism evidence="2 3">
    <name type="scientific">Symbiodinium natans</name>
    <dbReference type="NCBI Taxonomy" id="878477"/>
    <lineage>
        <taxon>Eukaryota</taxon>
        <taxon>Sar</taxon>
        <taxon>Alveolata</taxon>
        <taxon>Dinophyceae</taxon>
        <taxon>Suessiales</taxon>
        <taxon>Symbiodiniaceae</taxon>
        <taxon>Symbiodinium</taxon>
    </lineage>
</organism>
<keyword evidence="3" id="KW-1185">Reference proteome</keyword>
<dbReference type="SUPFAM" id="SSF54695">
    <property type="entry name" value="POZ domain"/>
    <property type="match status" value="1"/>
</dbReference>
<evidence type="ECO:0000259" key="1">
    <source>
        <dbReference type="PROSITE" id="PS50097"/>
    </source>
</evidence>
<dbReference type="PROSITE" id="PS50097">
    <property type="entry name" value="BTB"/>
    <property type="match status" value="1"/>
</dbReference>
<sequence>MAPGDLDGVQLDACEYLAQRLRQLRAEGKYCDVVLVAGGARIAAHRAVLATASTAWQQALHTGGSSDDVEALPSAELRFPRCARPEVLQLLIDHIYADITLDQAIGQIQGKRCCRDVMRLFQALGPAASPELPSLRLARRLSQLRGQGIFCDTVRRLGVRC</sequence>
<protein>
    <recommendedName>
        <fullName evidence="1">BTB domain-containing protein</fullName>
    </recommendedName>
</protein>
<dbReference type="InterPro" id="IPR011333">
    <property type="entry name" value="SKP1/BTB/POZ_sf"/>
</dbReference>
<dbReference type="InterPro" id="IPR000210">
    <property type="entry name" value="BTB/POZ_dom"/>
</dbReference>
<reference evidence="2" key="1">
    <citation type="submission" date="2021-02" db="EMBL/GenBank/DDBJ databases">
        <authorList>
            <person name="Dougan E. K."/>
            <person name="Rhodes N."/>
            <person name="Thang M."/>
            <person name="Chan C."/>
        </authorList>
    </citation>
    <scope>NUCLEOTIDE SEQUENCE</scope>
</reference>
<evidence type="ECO:0000313" key="3">
    <source>
        <dbReference type="Proteomes" id="UP000604046"/>
    </source>
</evidence>
<gene>
    <name evidence="2" type="ORF">SNAT2548_LOCUS32307</name>
</gene>